<dbReference type="InterPro" id="IPR012902">
    <property type="entry name" value="N_methyl_site"/>
</dbReference>
<dbReference type="Proteomes" id="UP000199518">
    <property type="component" value="Unassembled WGS sequence"/>
</dbReference>
<dbReference type="PANTHER" id="PTHR30093">
    <property type="entry name" value="GENERAL SECRETION PATHWAY PROTEIN G"/>
    <property type="match status" value="1"/>
</dbReference>
<dbReference type="PANTHER" id="PTHR30093:SF2">
    <property type="entry name" value="TYPE II SECRETION SYSTEM PROTEIN H"/>
    <property type="match status" value="1"/>
</dbReference>
<feature type="transmembrane region" description="Helical" evidence="1">
    <location>
        <begin position="12"/>
        <end position="36"/>
    </location>
</feature>
<dbReference type="InterPro" id="IPR011453">
    <property type="entry name" value="DUF1559"/>
</dbReference>
<gene>
    <name evidence="3" type="ORF">SAMN05421753_12135</name>
</gene>
<dbReference type="Pfam" id="PF07963">
    <property type="entry name" value="N_methyl"/>
    <property type="match status" value="1"/>
</dbReference>
<dbReference type="NCBIfam" id="TIGR04294">
    <property type="entry name" value="pre_pil_HX9DG"/>
    <property type="match status" value="1"/>
</dbReference>
<accession>A0A1I3RLB5</accession>
<reference evidence="4" key="1">
    <citation type="submission" date="2016-10" db="EMBL/GenBank/DDBJ databases">
        <authorList>
            <person name="Varghese N."/>
            <person name="Submissions S."/>
        </authorList>
    </citation>
    <scope>NUCLEOTIDE SEQUENCE [LARGE SCALE GENOMIC DNA]</scope>
    <source>
        <strain evidence="4">DSM 26348</strain>
    </source>
</reference>
<dbReference type="InterPro" id="IPR045584">
    <property type="entry name" value="Pilin-like"/>
</dbReference>
<dbReference type="Gene3D" id="3.30.700.10">
    <property type="entry name" value="Glycoprotein, Type 4 Pilin"/>
    <property type="match status" value="1"/>
</dbReference>
<proteinExistence type="predicted"/>
<protein>
    <submittedName>
        <fullName evidence="3">Prepilin-type N-terminal cleavage/methylation domain-containing protein</fullName>
    </submittedName>
</protein>
<dbReference type="Pfam" id="PF07596">
    <property type="entry name" value="SBP_bac_10"/>
    <property type="match status" value="1"/>
</dbReference>
<keyword evidence="1" id="KW-0812">Transmembrane</keyword>
<dbReference type="SUPFAM" id="SSF54523">
    <property type="entry name" value="Pili subunits"/>
    <property type="match status" value="1"/>
</dbReference>
<keyword evidence="1" id="KW-0472">Membrane</keyword>
<evidence type="ECO:0000256" key="1">
    <source>
        <dbReference type="SAM" id="Phobius"/>
    </source>
</evidence>
<dbReference type="AlphaFoldDB" id="A0A1I3RLB5"/>
<keyword evidence="4" id="KW-1185">Reference proteome</keyword>
<dbReference type="STRING" id="1576369.SAMN05421753_12135"/>
<dbReference type="RefSeq" id="WP_092056032.1">
    <property type="nucleotide sequence ID" value="NZ_FOQD01000021.1"/>
</dbReference>
<evidence type="ECO:0000259" key="2">
    <source>
        <dbReference type="Pfam" id="PF07596"/>
    </source>
</evidence>
<dbReference type="EMBL" id="FOQD01000021">
    <property type="protein sequence ID" value="SFJ46820.1"/>
    <property type="molecule type" value="Genomic_DNA"/>
</dbReference>
<evidence type="ECO:0000313" key="4">
    <source>
        <dbReference type="Proteomes" id="UP000199518"/>
    </source>
</evidence>
<evidence type="ECO:0000313" key="3">
    <source>
        <dbReference type="EMBL" id="SFJ46820.1"/>
    </source>
</evidence>
<sequence>MTRTTVARRHQAFTLIELLVVIAIIAILIALLLPAVQQAREAARRSQCKNNLKQVALALHNYHDTFGLFPYGYQIESAFIVHSRDTWFQRVLPYVEQASLYNLYETDKTNYTMSVPVAIAGQVVPAFVCPSDPNAPGKSGGGSSNTYAFQGSYVGNAGVGTWTATNGLITITAPTLAGASGITSGIFGTVTSVNIGGVIDGTSNTLLVSEGIVRPGSSTFGETGGYWGGGPHGSYGFSTGATPNTSLADRPYSCKAATTPGAPNMAPCSAADTTSGKINYARSYHIGGVQAALADGSVRFVSDNVDAQTWMKAGIKGDGQVLGEY</sequence>
<feature type="domain" description="DUF1559" evidence="2">
    <location>
        <begin position="37"/>
        <end position="308"/>
    </location>
</feature>
<dbReference type="OrthoDB" id="263714at2"/>
<name>A0A1I3RLB5_9PLAN</name>
<dbReference type="NCBIfam" id="TIGR02532">
    <property type="entry name" value="IV_pilin_GFxxxE"/>
    <property type="match status" value="1"/>
</dbReference>
<keyword evidence="1" id="KW-1133">Transmembrane helix</keyword>
<dbReference type="InterPro" id="IPR027558">
    <property type="entry name" value="Pre_pil_HX9DG_C"/>
</dbReference>
<organism evidence="3 4">
    <name type="scientific">Planctomicrobium piriforme</name>
    <dbReference type="NCBI Taxonomy" id="1576369"/>
    <lineage>
        <taxon>Bacteria</taxon>
        <taxon>Pseudomonadati</taxon>
        <taxon>Planctomycetota</taxon>
        <taxon>Planctomycetia</taxon>
        <taxon>Planctomycetales</taxon>
        <taxon>Planctomycetaceae</taxon>
        <taxon>Planctomicrobium</taxon>
    </lineage>
</organism>